<comment type="caution">
    <text evidence="8">The sequence shown here is derived from an EMBL/GenBank/DDBJ whole genome shotgun (WGS) entry which is preliminary data.</text>
</comment>
<evidence type="ECO:0000313" key="9">
    <source>
        <dbReference type="Proteomes" id="UP000078046"/>
    </source>
</evidence>
<keyword evidence="9" id="KW-1185">Reference proteome</keyword>
<evidence type="ECO:0000256" key="6">
    <source>
        <dbReference type="SAM" id="Coils"/>
    </source>
</evidence>
<evidence type="ECO:0000259" key="7">
    <source>
        <dbReference type="PROSITE" id="PS50004"/>
    </source>
</evidence>
<dbReference type="InterPro" id="IPR000008">
    <property type="entry name" value="C2_dom"/>
</dbReference>
<feature type="coiled-coil region" evidence="6">
    <location>
        <begin position="341"/>
        <end position="385"/>
    </location>
</feature>
<dbReference type="OrthoDB" id="2133912at2759"/>
<name>A0A177AYG2_9BILA</name>
<dbReference type="Gene3D" id="2.60.40.150">
    <property type="entry name" value="C2 domain"/>
    <property type="match status" value="2"/>
</dbReference>
<proteinExistence type="inferred from homology"/>
<dbReference type="GO" id="GO:1905515">
    <property type="term" value="P:non-motile cilium assembly"/>
    <property type="evidence" value="ECO:0007669"/>
    <property type="project" value="TreeGrafter"/>
</dbReference>
<feature type="domain" description="C2" evidence="7">
    <location>
        <begin position="695"/>
        <end position="819"/>
    </location>
</feature>
<dbReference type="AlphaFoldDB" id="A0A177AYG2"/>
<evidence type="ECO:0000256" key="1">
    <source>
        <dbReference type="ARBA" id="ARBA00004138"/>
    </source>
</evidence>
<comment type="similarity">
    <text evidence="2">Belongs to the RPGRIP1 family.</text>
</comment>
<feature type="coiled-coil region" evidence="6">
    <location>
        <begin position="149"/>
        <end position="295"/>
    </location>
</feature>
<keyword evidence="5" id="KW-0966">Cell projection</keyword>
<dbReference type="InterPro" id="IPR031139">
    <property type="entry name" value="RPGRIP1_fam"/>
</dbReference>
<sequence>MSSSEIIGIMDKSNSKSIKNELRTVQMHNNAISKISRYELEDLYVRLHDENINLKTKNNTNEKKLQKLAVRVIRLSKNSNEKEDVEIEDYDNAMKNARKLQKYNVELTKQLNLLKKEKVRPYRTLNKTLTKKPNNQQILQSRITRELVIDELEQKIVNLQKSEKHITQEFDIKENEYQNDIHNLKKQMNNTNRKNFNENINLIKLQREIKEKGTKLIALQQKYGELQKKQEILHNNHNGLIHELDRATEALNEEQRKVSKYQESIKKLDIKSIKLQEMEDRILEIENENSVLRDANKNMVSSAFNMDREREWQKREKILKVQIAQLEATLRSDNSEKGCVLDQLIQSKDELSKQTDQHNKLKAEYFQLKHEYEEQKQKLDYLNKNCDQWGELDDTIMVVNMKKMENGKVTEEKKMDYRKTIKCLRIEHAETILELEKTRNMLIVQNKILKSYQKEIDTIKNKFNIEKETSDQKIHEMSYLLDMRAIRLKKLQKQIRDIAYGTKTTKIKELDELLVDSETDKIDDGSKSYNLDLDRGDNLIEFKLCSINLNTDMTKLMDDEAPLLFCTWDFYEFDTQVSKVVCGTNSAINCCSNYIVKIDAFAIQYLFDSCISIQMYHLLGTQCKLLAIGNVPIIDLFKQSDKIVRCTTNLVCHENGEIVGELDYTLRMKYAMEHSLRLFNEKTKAQTYIENMQHNDIEKYENIATSKIPLEKSKITISILSCHNIKSKNDIQPNLYAGYQFYTFKEHLTNKINSSENPEFNDSCSFTIDNNTRFSNYIQNQKLQIYLIDDNSNIKDEYVCMAHVDVKDIFEKEELYHKIALKDS</sequence>
<evidence type="ECO:0000256" key="3">
    <source>
        <dbReference type="ARBA" id="ARBA00023054"/>
    </source>
</evidence>
<dbReference type="SUPFAM" id="SSF49562">
    <property type="entry name" value="C2 domain (Calcium/lipid-binding domain, CaLB)"/>
    <property type="match status" value="2"/>
</dbReference>
<reference evidence="8 9" key="1">
    <citation type="submission" date="2016-04" db="EMBL/GenBank/DDBJ databases">
        <title>The genome of Intoshia linei affirms orthonectids as highly simplified spiralians.</title>
        <authorList>
            <person name="Mikhailov K.V."/>
            <person name="Slusarev G.S."/>
            <person name="Nikitin M.A."/>
            <person name="Logacheva M.D."/>
            <person name="Penin A."/>
            <person name="Aleoshin V."/>
            <person name="Panchin Y.V."/>
        </authorList>
    </citation>
    <scope>NUCLEOTIDE SEQUENCE [LARGE SCALE GENOMIC DNA]</scope>
    <source>
        <strain evidence="8">Intl2013</strain>
        <tissue evidence="8">Whole animal</tissue>
    </source>
</reference>
<protein>
    <submittedName>
        <fullName evidence="8">Nephrocystin-8</fullName>
    </submittedName>
</protein>
<dbReference type="Proteomes" id="UP000078046">
    <property type="component" value="Unassembled WGS sequence"/>
</dbReference>
<dbReference type="PANTHER" id="PTHR14240:SF1">
    <property type="entry name" value="PROTEIN FANTOM-RELATED"/>
    <property type="match status" value="1"/>
</dbReference>
<feature type="coiled-coil region" evidence="6">
    <location>
        <begin position="80"/>
        <end position="117"/>
    </location>
</feature>
<dbReference type="EMBL" id="LWCA01000766">
    <property type="protein sequence ID" value="OAF67016.1"/>
    <property type="molecule type" value="Genomic_DNA"/>
</dbReference>
<dbReference type="GO" id="GO:0035869">
    <property type="term" value="C:ciliary transition zone"/>
    <property type="evidence" value="ECO:0007669"/>
    <property type="project" value="TreeGrafter"/>
</dbReference>
<feature type="non-terminal residue" evidence="8">
    <location>
        <position position="824"/>
    </location>
</feature>
<keyword evidence="4" id="KW-0969">Cilium</keyword>
<gene>
    <name evidence="8" type="ORF">A3Q56_05253</name>
</gene>
<organism evidence="8 9">
    <name type="scientific">Intoshia linei</name>
    <dbReference type="NCBI Taxonomy" id="1819745"/>
    <lineage>
        <taxon>Eukaryota</taxon>
        <taxon>Metazoa</taxon>
        <taxon>Spiralia</taxon>
        <taxon>Lophotrochozoa</taxon>
        <taxon>Mesozoa</taxon>
        <taxon>Orthonectida</taxon>
        <taxon>Rhopaluridae</taxon>
        <taxon>Intoshia</taxon>
    </lineage>
</organism>
<evidence type="ECO:0000256" key="2">
    <source>
        <dbReference type="ARBA" id="ARBA00006042"/>
    </source>
</evidence>
<accession>A0A177AYG2</accession>
<dbReference type="Pfam" id="PF11618">
    <property type="entry name" value="C2-C2_1"/>
    <property type="match status" value="1"/>
</dbReference>
<evidence type="ECO:0000256" key="4">
    <source>
        <dbReference type="ARBA" id="ARBA00023069"/>
    </source>
</evidence>
<dbReference type="Pfam" id="PF00168">
    <property type="entry name" value="C2"/>
    <property type="match status" value="1"/>
</dbReference>
<evidence type="ECO:0000313" key="8">
    <source>
        <dbReference type="EMBL" id="OAF67016.1"/>
    </source>
</evidence>
<dbReference type="CDD" id="cd00030">
    <property type="entry name" value="C2"/>
    <property type="match status" value="1"/>
</dbReference>
<dbReference type="InterPro" id="IPR035892">
    <property type="entry name" value="C2_domain_sf"/>
</dbReference>
<dbReference type="GO" id="GO:0005856">
    <property type="term" value="C:cytoskeleton"/>
    <property type="evidence" value="ECO:0007669"/>
    <property type="project" value="UniProtKB-ARBA"/>
</dbReference>
<dbReference type="PROSITE" id="PS50004">
    <property type="entry name" value="C2"/>
    <property type="match status" value="1"/>
</dbReference>
<dbReference type="InterPro" id="IPR021656">
    <property type="entry name" value="C2-C2_1"/>
</dbReference>
<keyword evidence="3 6" id="KW-0175">Coiled coil</keyword>
<dbReference type="SMART" id="SM00239">
    <property type="entry name" value="C2"/>
    <property type="match status" value="1"/>
</dbReference>
<dbReference type="PANTHER" id="PTHR14240">
    <property type="entry name" value="RETINITIS PIGMENTOSA GTPASE REGULATOR-INTERACTING PROTEIN"/>
    <property type="match status" value="1"/>
</dbReference>
<evidence type="ECO:0000256" key="5">
    <source>
        <dbReference type="ARBA" id="ARBA00023273"/>
    </source>
</evidence>
<comment type="subcellular location">
    <subcellularLocation>
        <location evidence="1">Cell projection</location>
        <location evidence="1">Cilium</location>
    </subcellularLocation>
</comment>